<protein>
    <recommendedName>
        <fullName evidence="1">Ig-like domain-containing protein</fullName>
    </recommendedName>
</protein>
<dbReference type="SUPFAM" id="SSF48726">
    <property type="entry name" value="Immunoglobulin"/>
    <property type="match status" value="1"/>
</dbReference>
<dbReference type="SMART" id="SM00409">
    <property type="entry name" value="IG"/>
    <property type="match status" value="1"/>
</dbReference>
<reference evidence="2 4" key="2">
    <citation type="journal article" date="2013" name="Nature">
        <title>Insights into bilaterian evolution from three spiralian genomes.</title>
        <authorList>
            <person name="Simakov O."/>
            <person name="Marletaz F."/>
            <person name="Cho S.J."/>
            <person name="Edsinger-Gonzales E."/>
            <person name="Havlak P."/>
            <person name="Hellsten U."/>
            <person name="Kuo D.H."/>
            <person name="Larsson T."/>
            <person name="Lv J."/>
            <person name="Arendt D."/>
            <person name="Savage R."/>
            <person name="Osoegawa K."/>
            <person name="de Jong P."/>
            <person name="Grimwood J."/>
            <person name="Chapman J.A."/>
            <person name="Shapiro H."/>
            <person name="Aerts A."/>
            <person name="Otillar R.P."/>
            <person name="Terry A.Y."/>
            <person name="Boore J.L."/>
            <person name="Grigoriev I.V."/>
            <person name="Lindberg D.R."/>
            <person name="Seaver E.C."/>
            <person name="Weisblat D.A."/>
            <person name="Putnam N.H."/>
            <person name="Rokhsar D.S."/>
        </authorList>
    </citation>
    <scope>NUCLEOTIDE SEQUENCE</scope>
</reference>
<dbReference type="InterPro" id="IPR007110">
    <property type="entry name" value="Ig-like_dom"/>
</dbReference>
<dbReference type="AlphaFoldDB" id="T1F7Q5"/>
<dbReference type="EMBL" id="AMQM01004841">
    <property type="status" value="NOT_ANNOTATED_CDS"/>
    <property type="molecule type" value="Genomic_DNA"/>
</dbReference>
<evidence type="ECO:0000313" key="3">
    <source>
        <dbReference type="EnsemblMetazoa" id="HelroP174170"/>
    </source>
</evidence>
<dbReference type="EMBL" id="AMQM01004840">
    <property type="status" value="NOT_ANNOTATED_CDS"/>
    <property type="molecule type" value="Genomic_DNA"/>
</dbReference>
<dbReference type="RefSeq" id="XP_009018977.1">
    <property type="nucleotide sequence ID" value="XM_009020729.1"/>
</dbReference>
<feature type="domain" description="Ig-like" evidence="1">
    <location>
        <begin position="436"/>
        <end position="567"/>
    </location>
</feature>
<dbReference type="InterPro" id="IPR003599">
    <property type="entry name" value="Ig_sub"/>
</dbReference>
<dbReference type="Gene3D" id="2.60.40.10">
    <property type="entry name" value="Immunoglobulins"/>
    <property type="match status" value="1"/>
</dbReference>
<sequence>MFDAYKTFAYKFKAVSSNFLHHFNVSYCSGGSEEQLYPRLLTSGWIVAARNSRHGPSDQLHPPSRHPSLSTNNINYKNIDINYISNINNNVNNNNNNNNNVNKINKINYIINNIDNTINNNINNKNMTNNNNINYIFILLMVASTLHAANTPRPPNVPTLRADDPPFPPVNKHLHFRDETFLNTTSRPKVLITNTTIRMTIVIIIITPNEIVIIITPNEIVIIISTPNDDDNVIEKLEALHSSGLGTATKKTGMFLVITGCPITALSNFYSHSETIIISAKDEVYMRIRADDEGNEMKKSAGDRMTKYPPPEHLPLSSLINEVSHINSYKRHDTDVNTDHVTFSDDDNNQSSDNIEISFQPMKKHSATSPRADMEGFHGMNIDFMVNKSRKDKRFSPKTVVDSKYKSHIIDGDTLKGLQSFSRKLVKHHGKRHTTDMLMTIEPSNFHVVDGSSAVLFCRIYDNNNHRLISSVNKNKNSNADHHLPYNVTWRKDDKLLPSKQRIFVNKILPTVAKFKENQDFKDSSRFFFLGSVLRISPVKLQKDVGSYKCTLEFDQHSILSSTAHLNVYDEDARESSNFKFFNCTGMSARNNFSRLLFT</sequence>
<dbReference type="PANTHER" id="PTHR16148:SF14">
    <property type="entry name" value="MYND-TYPE DOMAIN-CONTAINING PROTEIN"/>
    <property type="match status" value="1"/>
</dbReference>
<dbReference type="KEGG" id="hro:HELRODRAFT_174170"/>
<dbReference type="InParanoid" id="T1F7Q5"/>
<reference evidence="3" key="3">
    <citation type="submission" date="2015-06" db="UniProtKB">
        <authorList>
            <consortium name="EnsemblMetazoa"/>
        </authorList>
    </citation>
    <scope>IDENTIFICATION</scope>
</reference>
<organism evidence="3 4">
    <name type="scientific">Helobdella robusta</name>
    <name type="common">Californian leech</name>
    <dbReference type="NCBI Taxonomy" id="6412"/>
    <lineage>
        <taxon>Eukaryota</taxon>
        <taxon>Metazoa</taxon>
        <taxon>Spiralia</taxon>
        <taxon>Lophotrochozoa</taxon>
        <taxon>Annelida</taxon>
        <taxon>Clitellata</taxon>
        <taxon>Hirudinea</taxon>
        <taxon>Rhynchobdellida</taxon>
        <taxon>Glossiphoniidae</taxon>
        <taxon>Helobdella</taxon>
    </lineage>
</organism>
<dbReference type="InterPro" id="IPR036179">
    <property type="entry name" value="Ig-like_dom_sf"/>
</dbReference>
<dbReference type="HOGENOM" id="CLU_455819_0_0_1"/>
<dbReference type="PANTHER" id="PTHR16148">
    <property type="entry name" value="NF-KAPPA-B-REPRESSING FACTOR-RELATED"/>
    <property type="match status" value="1"/>
</dbReference>
<evidence type="ECO:0000259" key="1">
    <source>
        <dbReference type="PROSITE" id="PS50835"/>
    </source>
</evidence>
<dbReference type="GeneID" id="20204854"/>
<evidence type="ECO:0000313" key="2">
    <source>
        <dbReference type="EMBL" id="ESO02763.1"/>
    </source>
</evidence>
<dbReference type="CDD" id="cd00096">
    <property type="entry name" value="Ig"/>
    <property type="match status" value="1"/>
</dbReference>
<dbReference type="EnsemblMetazoa" id="HelroT174170">
    <property type="protein sequence ID" value="HelroP174170"/>
    <property type="gene ID" value="HelroG174170"/>
</dbReference>
<dbReference type="CTD" id="20204854"/>
<name>T1F7Q5_HELRO</name>
<evidence type="ECO:0000313" key="4">
    <source>
        <dbReference type="Proteomes" id="UP000015101"/>
    </source>
</evidence>
<dbReference type="EMBL" id="KB096716">
    <property type="protein sequence ID" value="ESO02763.1"/>
    <property type="molecule type" value="Genomic_DNA"/>
</dbReference>
<gene>
    <name evidence="3" type="primary">20204854</name>
    <name evidence="2" type="ORF">HELRODRAFT_174170</name>
</gene>
<proteinExistence type="predicted"/>
<dbReference type="OrthoDB" id="10253954at2759"/>
<accession>T1F7Q5</accession>
<dbReference type="PROSITE" id="PS50835">
    <property type="entry name" value="IG_LIKE"/>
    <property type="match status" value="1"/>
</dbReference>
<dbReference type="Proteomes" id="UP000015101">
    <property type="component" value="Unassembled WGS sequence"/>
</dbReference>
<reference evidence="4" key="1">
    <citation type="submission" date="2012-12" db="EMBL/GenBank/DDBJ databases">
        <authorList>
            <person name="Hellsten U."/>
            <person name="Grimwood J."/>
            <person name="Chapman J.A."/>
            <person name="Shapiro H."/>
            <person name="Aerts A."/>
            <person name="Otillar R.P."/>
            <person name="Terry A.Y."/>
            <person name="Boore J.L."/>
            <person name="Simakov O."/>
            <person name="Marletaz F."/>
            <person name="Cho S.-J."/>
            <person name="Edsinger-Gonzales E."/>
            <person name="Havlak P."/>
            <person name="Kuo D.-H."/>
            <person name="Larsson T."/>
            <person name="Lv J."/>
            <person name="Arendt D."/>
            <person name="Savage R."/>
            <person name="Osoegawa K."/>
            <person name="de Jong P."/>
            <person name="Lindberg D.R."/>
            <person name="Seaver E.C."/>
            <person name="Weisblat D.A."/>
            <person name="Putnam N.H."/>
            <person name="Grigoriev I.V."/>
            <person name="Rokhsar D.S."/>
        </authorList>
    </citation>
    <scope>NUCLEOTIDE SEQUENCE</scope>
</reference>
<keyword evidence="4" id="KW-1185">Reference proteome</keyword>
<dbReference type="InterPro" id="IPR013783">
    <property type="entry name" value="Ig-like_fold"/>
</dbReference>